<dbReference type="OrthoDB" id="9777638at2"/>
<gene>
    <name evidence="2" type="ORF">GA0061102_100314</name>
</gene>
<dbReference type="GO" id="GO:0008168">
    <property type="term" value="F:methyltransferase activity"/>
    <property type="evidence" value="ECO:0007669"/>
    <property type="project" value="UniProtKB-KW"/>
</dbReference>
<dbReference type="InterPro" id="IPR029063">
    <property type="entry name" value="SAM-dependent_MTases_sf"/>
</dbReference>
<dbReference type="PANTHER" id="PTHR43591">
    <property type="entry name" value="METHYLTRANSFERASE"/>
    <property type="match status" value="1"/>
</dbReference>
<dbReference type="GO" id="GO:0032259">
    <property type="term" value="P:methylation"/>
    <property type="evidence" value="ECO:0007669"/>
    <property type="project" value="UniProtKB-KW"/>
</dbReference>
<evidence type="ECO:0000313" key="3">
    <source>
        <dbReference type="Proteomes" id="UP000199435"/>
    </source>
</evidence>
<dbReference type="Gene3D" id="3.40.50.150">
    <property type="entry name" value="Vaccinia Virus protein VP39"/>
    <property type="match status" value="1"/>
</dbReference>
<dbReference type="Proteomes" id="UP000199435">
    <property type="component" value="Unassembled WGS sequence"/>
</dbReference>
<evidence type="ECO:0000259" key="1">
    <source>
        <dbReference type="Pfam" id="PF13649"/>
    </source>
</evidence>
<dbReference type="AlphaFoldDB" id="A0A1C3UD17"/>
<keyword evidence="3" id="KW-1185">Reference proteome</keyword>
<reference evidence="3" key="1">
    <citation type="submission" date="2016-08" db="EMBL/GenBank/DDBJ databases">
        <authorList>
            <person name="Varghese N."/>
            <person name="Submissions Spin"/>
        </authorList>
    </citation>
    <scope>NUCLEOTIDE SEQUENCE [LARGE SCALE GENOMIC DNA]</scope>
    <source>
        <strain evidence="3">HAMBI 2971</strain>
    </source>
</reference>
<organism evidence="2 3">
    <name type="scientific">Rhizobium miluonense</name>
    <dbReference type="NCBI Taxonomy" id="411945"/>
    <lineage>
        <taxon>Bacteria</taxon>
        <taxon>Pseudomonadati</taxon>
        <taxon>Pseudomonadota</taxon>
        <taxon>Alphaproteobacteria</taxon>
        <taxon>Hyphomicrobiales</taxon>
        <taxon>Rhizobiaceae</taxon>
        <taxon>Rhizobium/Agrobacterium group</taxon>
        <taxon>Rhizobium</taxon>
    </lineage>
</organism>
<dbReference type="Pfam" id="PF13649">
    <property type="entry name" value="Methyltransf_25"/>
    <property type="match status" value="1"/>
</dbReference>
<proteinExistence type="predicted"/>
<accession>A0A1C3UD17</accession>
<feature type="domain" description="Methyltransferase" evidence="1">
    <location>
        <begin position="49"/>
        <end position="143"/>
    </location>
</feature>
<dbReference type="InterPro" id="IPR041698">
    <property type="entry name" value="Methyltransf_25"/>
</dbReference>
<keyword evidence="2" id="KW-0489">Methyltransferase</keyword>
<keyword evidence="2" id="KW-0808">Transferase</keyword>
<dbReference type="RefSeq" id="WP_092844289.1">
    <property type="nucleotide sequence ID" value="NZ_FMAH01000003.1"/>
</dbReference>
<dbReference type="STRING" id="411945.GA0061102_100314"/>
<dbReference type="CDD" id="cd02440">
    <property type="entry name" value="AdoMet_MTases"/>
    <property type="match status" value="1"/>
</dbReference>
<dbReference type="EMBL" id="FMAH01000003">
    <property type="protein sequence ID" value="SCB13371.1"/>
    <property type="molecule type" value="Genomic_DNA"/>
</dbReference>
<dbReference type="SUPFAM" id="SSF53335">
    <property type="entry name" value="S-adenosyl-L-methionine-dependent methyltransferases"/>
    <property type="match status" value="1"/>
</dbReference>
<name>A0A1C3UD17_9HYPH</name>
<protein>
    <submittedName>
        <fullName evidence="2">Methyltransferase domain-containing protein</fullName>
    </submittedName>
</protein>
<sequence>MTDNNAIEPDPQYLHAKAWAEEYELVDRQFSSLGLIAMQELQLVHGETVLDVGCGTGQTLLQLAERVGGNGHVLGVDIAGRLLEVAARRTAHLGHVTLIKSDAQILDLPSHSVDAVFSRFGVMSFNDPVAAFSNFRRILKPDGRLAFCCWQALHENELDHFPLEAAGFPKAADERPFSLSDPQYVQTVLATAGFDAVEVRPHKELVTSGDVEAMTRVLLKVGPLGKIVRENPAIQSTVEPKLRKALESLGDQVSTRLAAAIWIVTARPN</sequence>
<dbReference type="PANTHER" id="PTHR43591:SF24">
    <property type="entry name" value="2-METHOXY-6-POLYPRENYL-1,4-BENZOQUINOL METHYLASE, MITOCHONDRIAL"/>
    <property type="match status" value="1"/>
</dbReference>
<evidence type="ECO:0000313" key="2">
    <source>
        <dbReference type="EMBL" id="SCB13371.1"/>
    </source>
</evidence>